<keyword evidence="2" id="KW-1185">Reference proteome</keyword>
<gene>
    <name evidence="1" type="ORF">LEP1GSC035_4461</name>
</gene>
<organism evidence="1 2">
    <name type="scientific">Leptospira noguchii str. 2007001578</name>
    <dbReference type="NCBI Taxonomy" id="1049974"/>
    <lineage>
        <taxon>Bacteria</taxon>
        <taxon>Pseudomonadati</taxon>
        <taxon>Spirochaetota</taxon>
        <taxon>Spirochaetia</taxon>
        <taxon>Leptospirales</taxon>
        <taxon>Leptospiraceae</taxon>
        <taxon>Leptospira</taxon>
    </lineage>
</organism>
<name>A0ABP2TER1_9LEPT</name>
<evidence type="ECO:0000313" key="2">
    <source>
        <dbReference type="Proteomes" id="UP000012099"/>
    </source>
</evidence>
<dbReference type="EMBL" id="AHMH02000051">
    <property type="protein sequence ID" value="EMN01523.1"/>
    <property type="molecule type" value="Genomic_DNA"/>
</dbReference>
<proteinExistence type="predicted"/>
<dbReference type="Proteomes" id="UP000012099">
    <property type="component" value="Unassembled WGS sequence"/>
</dbReference>
<sequence length="58" mass="6626">MICNSSHNFQSLTVNPRFAVVPTVSEFNRKSMICNSSHNFQSLIVNPRFVIVPTIFRV</sequence>
<accession>A0ABP2TER1</accession>
<evidence type="ECO:0000313" key="1">
    <source>
        <dbReference type="EMBL" id="EMN01523.1"/>
    </source>
</evidence>
<protein>
    <submittedName>
        <fullName evidence="1">Uncharacterized protein</fullName>
    </submittedName>
</protein>
<reference evidence="1 2" key="1">
    <citation type="submission" date="2013-01" db="EMBL/GenBank/DDBJ databases">
        <authorList>
            <person name="Harkins D.M."/>
            <person name="Durkin A.S."/>
            <person name="Brinkac L.M."/>
            <person name="Haft D.H."/>
            <person name="Selengut J.D."/>
            <person name="Sanka R."/>
            <person name="DePew J."/>
            <person name="Purushe J."/>
            <person name="Whelen A.C."/>
            <person name="Vinetz J.M."/>
            <person name="Sutton G.G."/>
            <person name="Nierman W.C."/>
            <person name="Fouts D.E."/>
        </authorList>
    </citation>
    <scope>NUCLEOTIDE SEQUENCE [LARGE SCALE GENOMIC DNA]</scope>
    <source>
        <strain evidence="1 2">2007001578</strain>
    </source>
</reference>
<comment type="caution">
    <text evidence="1">The sequence shown here is derived from an EMBL/GenBank/DDBJ whole genome shotgun (WGS) entry which is preliminary data.</text>
</comment>